<feature type="compositionally biased region" description="Basic and acidic residues" evidence="1">
    <location>
        <begin position="27"/>
        <end position="42"/>
    </location>
</feature>
<dbReference type="Proteomes" id="UP000695562">
    <property type="component" value="Unassembled WGS sequence"/>
</dbReference>
<name>A0A8J4PN84_9MYCE</name>
<feature type="compositionally biased region" description="Acidic residues" evidence="1">
    <location>
        <begin position="15"/>
        <end position="25"/>
    </location>
</feature>
<feature type="compositionally biased region" description="Polar residues" evidence="1">
    <location>
        <begin position="1"/>
        <end position="11"/>
    </location>
</feature>
<dbReference type="EMBL" id="AJWJ01000504">
    <property type="protein sequence ID" value="KAF2070344.1"/>
    <property type="molecule type" value="Genomic_DNA"/>
</dbReference>
<sequence length="185" mass="21611">MISQSNVNINFLNHEEDEDDDDNYSGDDVHHDASINDRKNDDNKCSIKSLSCGQQQQQQQQQLQQKQRRHKEQKISDFKILTKKTVQHINVGFIEIGDCFEKINQCASLRSITITIILLSYHKLEVLNKLKRIDKINVNFFLELNLPDDEPEILPEIPAITFKFKTLLFETEHYSGDNNKSFNFN</sequence>
<evidence type="ECO:0000256" key="1">
    <source>
        <dbReference type="SAM" id="MobiDB-lite"/>
    </source>
</evidence>
<proteinExistence type="predicted"/>
<organism evidence="2 3">
    <name type="scientific">Polysphondylium violaceum</name>
    <dbReference type="NCBI Taxonomy" id="133409"/>
    <lineage>
        <taxon>Eukaryota</taxon>
        <taxon>Amoebozoa</taxon>
        <taxon>Evosea</taxon>
        <taxon>Eumycetozoa</taxon>
        <taxon>Dictyostelia</taxon>
        <taxon>Dictyosteliales</taxon>
        <taxon>Dictyosteliaceae</taxon>
        <taxon>Polysphondylium</taxon>
    </lineage>
</organism>
<protein>
    <submittedName>
        <fullName evidence="2">Uncharacterized protein</fullName>
    </submittedName>
</protein>
<gene>
    <name evidence="2" type="ORF">CYY_008331</name>
</gene>
<accession>A0A8J4PN84</accession>
<comment type="caution">
    <text evidence="2">The sequence shown here is derived from an EMBL/GenBank/DDBJ whole genome shotgun (WGS) entry which is preliminary data.</text>
</comment>
<reference evidence="2" key="1">
    <citation type="submission" date="2020-01" db="EMBL/GenBank/DDBJ databases">
        <title>Development of genomics and gene disruption for Polysphondylium violaceum indicates a role for the polyketide synthase stlB in stalk morphogenesis.</title>
        <authorList>
            <person name="Narita B."/>
            <person name="Kawabe Y."/>
            <person name="Kin K."/>
            <person name="Saito T."/>
            <person name="Gibbs R."/>
            <person name="Kuspa A."/>
            <person name="Muzny D."/>
            <person name="Queller D."/>
            <person name="Richards S."/>
            <person name="Strassman J."/>
            <person name="Sucgang R."/>
            <person name="Worley K."/>
            <person name="Schaap P."/>
        </authorList>
    </citation>
    <scope>NUCLEOTIDE SEQUENCE</scope>
    <source>
        <strain evidence="2">QSvi11</strain>
    </source>
</reference>
<feature type="region of interest" description="Disordered" evidence="1">
    <location>
        <begin position="1"/>
        <end position="42"/>
    </location>
</feature>
<evidence type="ECO:0000313" key="3">
    <source>
        <dbReference type="Proteomes" id="UP000695562"/>
    </source>
</evidence>
<keyword evidence="3" id="KW-1185">Reference proteome</keyword>
<evidence type="ECO:0000313" key="2">
    <source>
        <dbReference type="EMBL" id="KAF2070344.1"/>
    </source>
</evidence>
<dbReference type="AlphaFoldDB" id="A0A8J4PN84"/>